<proteinExistence type="predicted"/>
<protein>
    <submittedName>
        <fullName evidence="1">Uncharacterized protein</fullName>
    </submittedName>
</protein>
<sequence length="116" mass="13079">HLRHVSMALTICAVGLKAPKSPRNCTLVTIISQHRHWLYLCYMTSQQAVNCLVKKDLREVNCGAGRNRAFLTSDCRGWIPGRIPGIRLKTTHILPTLSTKHVPCAVQIPHCWVLRT</sequence>
<accession>A0A0F4YDP6</accession>
<gene>
    <name evidence="1" type="ORF">T310_10084</name>
</gene>
<organism evidence="1 2">
    <name type="scientific">Rasamsonia emersonii (strain ATCC 16479 / CBS 393.64 / IMI 116815)</name>
    <dbReference type="NCBI Taxonomy" id="1408163"/>
    <lineage>
        <taxon>Eukaryota</taxon>
        <taxon>Fungi</taxon>
        <taxon>Dikarya</taxon>
        <taxon>Ascomycota</taxon>
        <taxon>Pezizomycotina</taxon>
        <taxon>Eurotiomycetes</taxon>
        <taxon>Eurotiomycetidae</taxon>
        <taxon>Eurotiales</taxon>
        <taxon>Trichocomaceae</taxon>
        <taxon>Rasamsonia</taxon>
    </lineage>
</organism>
<keyword evidence="2" id="KW-1185">Reference proteome</keyword>
<name>A0A0F4YDP6_RASE3</name>
<dbReference type="EMBL" id="LASV01000790">
    <property type="protein sequence ID" value="KKA16322.1"/>
    <property type="molecule type" value="Genomic_DNA"/>
</dbReference>
<dbReference type="AlphaFoldDB" id="A0A0F4YDP6"/>
<feature type="non-terminal residue" evidence="1">
    <location>
        <position position="1"/>
    </location>
</feature>
<dbReference type="GeneID" id="25313147"/>
<dbReference type="RefSeq" id="XP_013322934.1">
    <property type="nucleotide sequence ID" value="XM_013467480.1"/>
</dbReference>
<reference evidence="1 2" key="1">
    <citation type="submission" date="2015-04" db="EMBL/GenBank/DDBJ databases">
        <authorList>
            <person name="Heijne W.H."/>
            <person name="Fedorova N.D."/>
            <person name="Nierman W.C."/>
            <person name="Vollebregt A.W."/>
            <person name="Zhao Z."/>
            <person name="Wu L."/>
            <person name="Kumar M."/>
            <person name="Stam H."/>
            <person name="van den Berg M.A."/>
            <person name="Pel H.J."/>
        </authorList>
    </citation>
    <scope>NUCLEOTIDE SEQUENCE [LARGE SCALE GENOMIC DNA]</scope>
    <source>
        <strain evidence="1 2">CBS 393.64</strain>
    </source>
</reference>
<comment type="caution">
    <text evidence="1">The sequence shown here is derived from an EMBL/GenBank/DDBJ whole genome shotgun (WGS) entry which is preliminary data.</text>
</comment>
<evidence type="ECO:0000313" key="1">
    <source>
        <dbReference type="EMBL" id="KKA16322.1"/>
    </source>
</evidence>
<dbReference type="Proteomes" id="UP000053958">
    <property type="component" value="Unassembled WGS sequence"/>
</dbReference>
<evidence type="ECO:0000313" key="2">
    <source>
        <dbReference type="Proteomes" id="UP000053958"/>
    </source>
</evidence>